<accession>A0ACC1RD26</accession>
<protein>
    <submittedName>
        <fullName evidence="1">Uncharacterized protein</fullName>
    </submittedName>
</protein>
<comment type="caution">
    <text evidence="1">The sequence shown here is derived from an EMBL/GenBank/DDBJ whole genome shotgun (WGS) entry which is preliminary data.</text>
</comment>
<reference evidence="1" key="1">
    <citation type="submission" date="2022-08" db="EMBL/GenBank/DDBJ databases">
        <title>Genome Sequence of Fusarium decemcellulare.</title>
        <authorList>
            <person name="Buettner E."/>
        </authorList>
    </citation>
    <scope>NUCLEOTIDE SEQUENCE</scope>
    <source>
        <strain evidence="1">Babe19</strain>
    </source>
</reference>
<organism evidence="1 2">
    <name type="scientific">Fusarium decemcellulare</name>
    <dbReference type="NCBI Taxonomy" id="57161"/>
    <lineage>
        <taxon>Eukaryota</taxon>
        <taxon>Fungi</taxon>
        <taxon>Dikarya</taxon>
        <taxon>Ascomycota</taxon>
        <taxon>Pezizomycotina</taxon>
        <taxon>Sordariomycetes</taxon>
        <taxon>Hypocreomycetidae</taxon>
        <taxon>Hypocreales</taxon>
        <taxon>Nectriaceae</taxon>
        <taxon>Fusarium</taxon>
        <taxon>Fusarium decemcellulare species complex</taxon>
    </lineage>
</organism>
<sequence length="210" mass="24032">MTPTVMAVMMMVAMLFRKKKASLESCRDRLRRFRDEIRNEEQSITNFQEVEKAANETFRQKQNATCHADKLSVGLEDLRRLVKDRGEALPASLRDVVSEAEGNFKNATLAVEKAKEACKEGIEKLARARQAHERAERTIAIYQKDIETHEQEERNCRVAILRHQFRRLEEDNFGGVSLDGLSRVEHCVQQLLANRDGKTMEDGTKDGDSP</sequence>
<dbReference type="EMBL" id="JANRMS010005580">
    <property type="protein sequence ID" value="KAJ3501707.1"/>
    <property type="molecule type" value="Genomic_DNA"/>
</dbReference>
<evidence type="ECO:0000313" key="2">
    <source>
        <dbReference type="Proteomes" id="UP001148629"/>
    </source>
</evidence>
<name>A0ACC1RD26_9HYPO</name>
<keyword evidence="2" id="KW-1185">Reference proteome</keyword>
<evidence type="ECO:0000313" key="1">
    <source>
        <dbReference type="EMBL" id="KAJ3501707.1"/>
    </source>
</evidence>
<gene>
    <name evidence="1" type="ORF">NM208_g16882</name>
</gene>
<proteinExistence type="predicted"/>
<dbReference type="Proteomes" id="UP001148629">
    <property type="component" value="Unassembled WGS sequence"/>
</dbReference>